<protein>
    <recommendedName>
        <fullName evidence="1">1-phosphatidylinositol-3-phosphate 5-kinase</fullName>
        <ecNumber evidence="1">2.7.1.150</ecNumber>
    </recommendedName>
</protein>
<dbReference type="InterPro" id="IPR002423">
    <property type="entry name" value="Cpn60/GroEL/TCP-1"/>
</dbReference>
<feature type="region of interest" description="Disordered" evidence="11">
    <location>
        <begin position="324"/>
        <end position="384"/>
    </location>
</feature>
<accession>A0A075AZ35</accession>
<dbReference type="FunFam" id="3.50.7.10:FF:000007">
    <property type="entry name" value="1-phosphatidylinositol 3-phosphate 5-kinase isoform X1"/>
    <property type="match status" value="1"/>
</dbReference>
<dbReference type="Pfam" id="PF01504">
    <property type="entry name" value="PIP5K"/>
    <property type="match status" value="2"/>
</dbReference>
<keyword evidence="7" id="KW-0862">Zinc</keyword>
<evidence type="ECO:0000259" key="12">
    <source>
        <dbReference type="PROSITE" id="PS50178"/>
    </source>
</evidence>
<dbReference type="Gene3D" id="3.30.810.10">
    <property type="entry name" value="2-Layer Sandwich"/>
    <property type="match status" value="1"/>
</dbReference>
<dbReference type="STRING" id="988480.A0A075AZ35"/>
<keyword evidence="6 10" id="KW-0418">Kinase</keyword>
<keyword evidence="4 10" id="KW-0547">Nucleotide-binding</keyword>
<dbReference type="InterPro" id="IPR002498">
    <property type="entry name" value="PInositol-4-P-4/5-kinase_core"/>
</dbReference>
<feature type="region of interest" description="Disordered" evidence="11">
    <location>
        <begin position="1"/>
        <end position="23"/>
    </location>
</feature>
<dbReference type="FunFam" id="3.30.810.10:FF:000001">
    <property type="entry name" value="1-phosphatidylinositol 3-phosphate 5-kinase FAB1"/>
    <property type="match status" value="1"/>
</dbReference>
<dbReference type="CDD" id="cd17300">
    <property type="entry name" value="PIPKc_PIKfyve"/>
    <property type="match status" value="1"/>
</dbReference>
<keyword evidence="2 10" id="KW-0808">Transferase</keyword>
<sequence length="1412" mass="161655">MSYESFPSDSNLSADNNDSTSVLSKASRIASGLKSLGRLVKEAVTFSKDTVDNENKAVTFSKDTVDNEENSNRYPVEEVEKDEKEENEPTDSLSSIPRKLTSSLPDLIIDKRHRRKLSSSSSTLNMRIQSPISFNQDHASFATKGSFIDFFSRLRLLVSDVTINRDFWMNDAFCKECYECKLPFNTFRRKHHCRVCGQIFCGHCCKLIPVLIEGHPSGVRMCTYCTTMVLEMKEQGIEHSNAITVSSSVGHVETGSFREWFTSQDDSNVLQDDDWENRKDNEPEDPLRLFHVDWTKMKEQMKTITAEEAWTTGWQQKTPKKVLRKISLKRSGSRNLSRSNSKLSPMLPKSHAKNNNSNLSLESSGEGNPIPVTSGSSKHKRNKEKSELSAISILHLEGLIKYLLNQQGIEGKDEWLTVIMKIAIRIAEKIIPGEEMDIRESVKIKSIPEGSPVESCIYHGVLFSKHVSHRSMKQSIENPKILLIDFPIEYERATTLYVSLEALISQEKEYLKRIVKVISSLNVDLIFCSATVGRTALEFFLESNITVVKNVKPELMQIISKCTKADVIPSIDKLVLNEPNLGECGCFSVEYISTDRTMNRIKTFMKLDGCPRELFASVLLKGKNSKSIKDILRFIIYAAYHLKLESFLINDLKSKRLDISKDTQYFSITPYVYFDVPENLKFDPHPSQHQNLSFLFLNKNIKLSTPCIQELQSIDFYNENDISLSSFILDCCDSIHRKCQYCLEKNILHSKVFLHNDCAIRIYLSWLPDFENDYSLIKIKVNDEWTILSDESKSISFGKFLELFIYADYELVSTINGKYLFSNLDFQCGDVLVSMKKEILKFSCVNTSSASLTLNDAIDIETTEREQIFQEVNEYFESISTRMKNLHLEIVTNPELLSFCHQKVAEFQSRLGHQKISILILQEIPQILAQLQKLVAEWEIEWSDFMKTIKKGKPTKITEEDNEVQILPNLLDSPRKSQSSGIQNSPAASLSEFDRIEARISDLTSSWSLGDTSLFEPPIMSAESPTRDVVVLPEVFEKVSAKEDHRSSVLRTLSIFLSSSFTNITPLKYPPCIENIHIFNNFIVREDQPSTVIAFALNSQQYRSQFASIVKDAPDLESILVRPTANHIKFQFYDDQTKFMCRIFFAEQFDSLRKIMECDSFFINSISHCFKWANNGGKSNSMFLKTKDNKFVIKQLMKPEMDAFLKFAPFYFDYVAQSLFKRLPSLLTRIVGVYGVAVKNANTGKTSKIDFLIMENLLSDNHYDHIFDLKGSLRNRNVQPTAGSVLQDENFIEFISQKPLYLKESSKLHLQAAIWNDTLFLSKLDVMDYSLIVAINNHQLTIGLIDYIRTFTWDKKLESWVKETGILGGNGKEPTIVSPQQYKTRFRDAMDKFFLMVPDHWFVPLEAKKSNS</sequence>
<reference evidence="14 15" key="1">
    <citation type="journal article" date="2013" name="Curr. Biol.">
        <title>Shared signatures of parasitism and phylogenomics unite Cryptomycota and microsporidia.</title>
        <authorList>
            <person name="James T.Y."/>
            <person name="Pelin A."/>
            <person name="Bonen L."/>
            <person name="Ahrendt S."/>
            <person name="Sain D."/>
            <person name="Corradi N."/>
            <person name="Stajich J.E."/>
        </authorList>
    </citation>
    <scope>NUCLEOTIDE SEQUENCE [LARGE SCALE GENOMIC DNA]</scope>
    <source>
        <strain evidence="14 15">CSF55</strain>
    </source>
</reference>
<dbReference type="PANTHER" id="PTHR45748:SF7">
    <property type="entry name" value="1-PHOSPHATIDYLINOSITOL 3-PHOSPHATE 5-KINASE-RELATED"/>
    <property type="match status" value="1"/>
</dbReference>
<evidence type="ECO:0000256" key="11">
    <source>
        <dbReference type="SAM" id="MobiDB-lite"/>
    </source>
</evidence>
<dbReference type="GO" id="GO:0005524">
    <property type="term" value="F:ATP binding"/>
    <property type="evidence" value="ECO:0007669"/>
    <property type="project" value="UniProtKB-UniRule"/>
</dbReference>
<feature type="compositionally biased region" description="Low complexity" evidence="11">
    <location>
        <begin position="354"/>
        <end position="368"/>
    </location>
</feature>
<dbReference type="Pfam" id="PF00118">
    <property type="entry name" value="Cpn60_TCP1"/>
    <property type="match status" value="1"/>
</dbReference>
<evidence type="ECO:0000256" key="10">
    <source>
        <dbReference type="PROSITE-ProRule" id="PRU00781"/>
    </source>
</evidence>
<dbReference type="GO" id="GO:0000285">
    <property type="term" value="F:1-phosphatidylinositol-3-phosphate 5-kinase activity"/>
    <property type="evidence" value="ECO:0007669"/>
    <property type="project" value="UniProtKB-EC"/>
</dbReference>
<evidence type="ECO:0000313" key="15">
    <source>
        <dbReference type="Proteomes" id="UP000030755"/>
    </source>
</evidence>
<dbReference type="SUPFAM" id="SSF52029">
    <property type="entry name" value="GroEL apical domain-like"/>
    <property type="match status" value="1"/>
</dbReference>
<dbReference type="PROSITE" id="PS51455">
    <property type="entry name" value="PIPK"/>
    <property type="match status" value="1"/>
</dbReference>
<dbReference type="PROSITE" id="PS50178">
    <property type="entry name" value="ZF_FYVE"/>
    <property type="match status" value="1"/>
</dbReference>
<dbReference type="InterPro" id="IPR027483">
    <property type="entry name" value="PInositol-4-P-4/5-kinase_C_sf"/>
</dbReference>
<evidence type="ECO:0000256" key="3">
    <source>
        <dbReference type="ARBA" id="ARBA00022723"/>
    </source>
</evidence>
<evidence type="ECO:0000256" key="6">
    <source>
        <dbReference type="ARBA" id="ARBA00022777"/>
    </source>
</evidence>
<dbReference type="Pfam" id="PF01363">
    <property type="entry name" value="FYVE"/>
    <property type="match status" value="1"/>
</dbReference>
<keyword evidence="3" id="KW-0479">Metal-binding</keyword>
<evidence type="ECO:0000256" key="9">
    <source>
        <dbReference type="PROSITE-ProRule" id="PRU00091"/>
    </source>
</evidence>
<feature type="region of interest" description="Disordered" evidence="11">
    <location>
        <begin position="59"/>
        <end position="98"/>
    </location>
</feature>
<evidence type="ECO:0000256" key="5">
    <source>
        <dbReference type="ARBA" id="ARBA00022771"/>
    </source>
</evidence>
<dbReference type="EMBL" id="KE561038">
    <property type="protein sequence ID" value="EPZ33824.1"/>
    <property type="molecule type" value="Genomic_DNA"/>
</dbReference>
<feature type="compositionally biased region" description="Low complexity" evidence="11">
    <location>
        <begin position="8"/>
        <end position="21"/>
    </location>
</feature>
<dbReference type="InterPro" id="IPR000306">
    <property type="entry name" value="Znf_FYVE"/>
</dbReference>
<evidence type="ECO:0000313" key="14">
    <source>
        <dbReference type="EMBL" id="EPZ33824.1"/>
    </source>
</evidence>
<dbReference type="EC" id="2.7.1.150" evidence="1"/>
<evidence type="ECO:0000256" key="8">
    <source>
        <dbReference type="ARBA" id="ARBA00022840"/>
    </source>
</evidence>
<dbReference type="SUPFAM" id="SSF57903">
    <property type="entry name" value="FYVE/PHD zinc finger"/>
    <property type="match status" value="1"/>
</dbReference>
<dbReference type="OrthoDB" id="158357at2759"/>
<feature type="domain" description="PIPK" evidence="13">
    <location>
        <begin position="1066"/>
        <end position="1394"/>
    </location>
</feature>
<dbReference type="InterPro" id="IPR011011">
    <property type="entry name" value="Znf_FYVE_PHD"/>
</dbReference>
<dbReference type="Proteomes" id="UP000030755">
    <property type="component" value="Unassembled WGS sequence"/>
</dbReference>
<dbReference type="CDD" id="cd15725">
    <property type="entry name" value="FYVE_PIKfyve_Fab1"/>
    <property type="match status" value="1"/>
</dbReference>
<name>A0A075AZ35_ROZAC</name>
<dbReference type="Gene3D" id="3.30.40.10">
    <property type="entry name" value="Zinc/RING finger domain, C3HC4 (zinc finger)"/>
    <property type="match status" value="1"/>
</dbReference>
<evidence type="ECO:0000256" key="7">
    <source>
        <dbReference type="ARBA" id="ARBA00022833"/>
    </source>
</evidence>
<organism evidence="14 15">
    <name type="scientific">Rozella allomycis (strain CSF55)</name>
    <dbReference type="NCBI Taxonomy" id="988480"/>
    <lineage>
        <taxon>Eukaryota</taxon>
        <taxon>Fungi</taxon>
        <taxon>Fungi incertae sedis</taxon>
        <taxon>Cryptomycota</taxon>
        <taxon>Cryptomycota incertae sedis</taxon>
        <taxon>Rozella</taxon>
    </lineage>
</organism>
<dbReference type="InterPro" id="IPR044769">
    <property type="entry name" value="PIKfyve_PIPKc"/>
</dbReference>
<evidence type="ECO:0000259" key="13">
    <source>
        <dbReference type="PROSITE" id="PS51455"/>
    </source>
</evidence>
<keyword evidence="8 10" id="KW-0067">ATP-binding</keyword>
<dbReference type="SUPFAM" id="SSF56104">
    <property type="entry name" value="SAICAR synthase-like"/>
    <property type="match status" value="1"/>
</dbReference>
<dbReference type="GO" id="GO:0010008">
    <property type="term" value="C:endosome membrane"/>
    <property type="evidence" value="ECO:0007669"/>
    <property type="project" value="TreeGrafter"/>
</dbReference>
<feature type="compositionally biased region" description="Low complexity" evidence="11">
    <location>
        <begin position="333"/>
        <end position="344"/>
    </location>
</feature>
<keyword evidence="15" id="KW-1185">Reference proteome</keyword>
<proteinExistence type="predicted"/>
<dbReference type="SMART" id="SM00064">
    <property type="entry name" value="FYVE"/>
    <property type="match status" value="1"/>
</dbReference>
<dbReference type="SMART" id="SM00330">
    <property type="entry name" value="PIPKc"/>
    <property type="match status" value="1"/>
</dbReference>
<dbReference type="InterPro" id="IPR013083">
    <property type="entry name" value="Znf_RING/FYVE/PHD"/>
</dbReference>
<dbReference type="GO" id="GO:0008270">
    <property type="term" value="F:zinc ion binding"/>
    <property type="evidence" value="ECO:0007669"/>
    <property type="project" value="UniProtKB-KW"/>
</dbReference>
<dbReference type="PANTHER" id="PTHR45748">
    <property type="entry name" value="1-PHOSPHATIDYLINOSITOL 3-PHOSPHATE 5-KINASE-RELATED"/>
    <property type="match status" value="1"/>
</dbReference>
<keyword evidence="5 9" id="KW-0863">Zinc-finger</keyword>
<feature type="domain" description="FYVE-type" evidence="12">
    <location>
        <begin position="171"/>
        <end position="230"/>
    </location>
</feature>
<evidence type="ECO:0000256" key="4">
    <source>
        <dbReference type="ARBA" id="ARBA00022741"/>
    </source>
</evidence>
<dbReference type="InterPro" id="IPR017455">
    <property type="entry name" value="Znf_FYVE-rel"/>
</dbReference>
<dbReference type="HOGENOM" id="CLU_251566_0_0_1"/>
<evidence type="ECO:0000256" key="1">
    <source>
        <dbReference type="ARBA" id="ARBA00012009"/>
    </source>
</evidence>
<feature type="compositionally biased region" description="Basic and acidic residues" evidence="11">
    <location>
        <begin position="75"/>
        <end position="84"/>
    </location>
</feature>
<dbReference type="Gene3D" id="3.50.7.10">
    <property type="entry name" value="GroEL"/>
    <property type="match status" value="1"/>
</dbReference>
<evidence type="ECO:0000256" key="2">
    <source>
        <dbReference type="ARBA" id="ARBA00022679"/>
    </source>
</evidence>
<dbReference type="InterPro" id="IPR027409">
    <property type="entry name" value="GroEL-like_apical_dom_sf"/>
</dbReference>
<dbReference type="Gene3D" id="3.30.800.10">
    <property type="entry name" value="Phosphatidylinositol Phosphate Kinase II Beta"/>
    <property type="match status" value="1"/>
</dbReference>
<dbReference type="InterPro" id="IPR027484">
    <property type="entry name" value="PInositol-4-P-5-kinase_N"/>
</dbReference>
<gene>
    <name evidence="14" type="ORF">O9G_002536</name>
</gene>
<dbReference type="GO" id="GO:0046854">
    <property type="term" value="P:phosphatidylinositol phosphate biosynthetic process"/>
    <property type="evidence" value="ECO:0007669"/>
    <property type="project" value="TreeGrafter"/>
</dbReference>